<dbReference type="AlphaFoldDB" id="A0AAD5K5P2"/>
<reference evidence="1" key="1">
    <citation type="journal article" date="2022" name="IScience">
        <title>Evolution of zygomycete secretomes and the origins of terrestrial fungal ecologies.</title>
        <authorList>
            <person name="Chang Y."/>
            <person name="Wang Y."/>
            <person name="Mondo S."/>
            <person name="Ahrendt S."/>
            <person name="Andreopoulos W."/>
            <person name="Barry K."/>
            <person name="Beard J."/>
            <person name="Benny G.L."/>
            <person name="Blankenship S."/>
            <person name="Bonito G."/>
            <person name="Cuomo C."/>
            <person name="Desiro A."/>
            <person name="Gervers K.A."/>
            <person name="Hundley H."/>
            <person name="Kuo A."/>
            <person name="LaButti K."/>
            <person name="Lang B.F."/>
            <person name="Lipzen A."/>
            <person name="O'Donnell K."/>
            <person name="Pangilinan J."/>
            <person name="Reynolds N."/>
            <person name="Sandor L."/>
            <person name="Smith M.E."/>
            <person name="Tsang A."/>
            <person name="Grigoriev I.V."/>
            <person name="Stajich J.E."/>
            <person name="Spatafora J.W."/>
        </authorList>
    </citation>
    <scope>NUCLEOTIDE SEQUENCE</scope>
    <source>
        <strain evidence="1">RSA 2281</strain>
    </source>
</reference>
<feature type="non-terminal residue" evidence="1">
    <location>
        <position position="50"/>
    </location>
</feature>
<dbReference type="EMBL" id="JAIXMP010000007">
    <property type="protein sequence ID" value="KAI9270413.1"/>
    <property type="molecule type" value="Genomic_DNA"/>
</dbReference>
<name>A0AAD5K5P2_9FUNG</name>
<reference evidence="1" key="2">
    <citation type="submission" date="2023-02" db="EMBL/GenBank/DDBJ databases">
        <authorList>
            <consortium name="DOE Joint Genome Institute"/>
            <person name="Mondo S.J."/>
            <person name="Chang Y."/>
            <person name="Wang Y."/>
            <person name="Ahrendt S."/>
            <person name="Andreopoulos W."/>
            <person name="Barry K."/>
            <person name="Beard J."/>
            <person name="Benny G.L."/>
            <person name="Blankenship S."/>
            <person name="Bonito G."/>
            <person name="Cuomo C."/>
            <person name="Desiro A."/>
            <person name="Gervers K.A."/>
            <person name="Hundley H."/>
            <person name="Kuo A."/>
            <person name="LaButti K."/>
            <person name="Lang B.F."/>
            <person name="Lipzen A."/>
            <person name="O'Donnell K."/>
            <person name="Pangilinan J."/>
            <person name="Reynolds N."/>
            <person name="Sandor L."/>
            <person name="Smith M.W."/>
            <person name="Tsang A."/>
            <person name="Grigoriev I.V."/>
            <person name="Stajich J.E."/>
            <person name="Spatafora J.W."/>
        </authorList>
    </citation>
    <scope>NUCLEOTIDE SEQUENCE</scope>
    <source>
        <strain evidence="1">RSA 2281</strain>
    </source>
</reference>
<sequence>MAETVQYRLERMIPELEELERKGLFNKVKTQHFFQHDRATLKFVCILIVY</sequence>
<gene>
    <name evidence="1" type="ORF">BDA99DRAFT_501694</name>
</gene>
<organism evidence="1 2">
    <name type="scientific">Phascolomyces articulosus</name>
    <dbReference type="NCBI Taxonomy" id="60185"/>
    <lineage>
        <taxon>Eukaryota</taxon>
        <taxon>Fungi</taxon>
        <taxon>Fungi incertae sedis</taxon>
        <taxon>Mucoromycota</taxon>
        <taxon>Mucoromycotina</taxon>
        <taxon>Mucoromycetes</taxon>
        <taxon>Mucorales</taxon>
        <taxon>Lichtheimiaceae</taxon>
        <taxon>Phascolomyces</taxon>
    </lineage>
</organism>
<dbReference type="Proteomes" id="UP001209540">
    <property type="component" value="Unassembled WGS sequence"/>
</dbReference>
<accession>A0AAD5K5P2</accession>
<evidence type="ECO:0000313" key="1">
    <source>
        <dbReference type="EMBL" id="KAI9270413.1"/>
    </source>
</evidence>
<protein>
    <submittedName>
        <fullName evidence="1">Uncharacterized protein</fullName>
    </submittedName>
</protein>
<keyword evidence="2" id="KW-1185">Reference proteome</keyword>
<evidence type="ECO:0000313" key="2">
    <source>
        <dbReference type="Proteomes" id="UP001209540"/>
    </source>
</evidence>
<comment type="caution">
    <text evidence="1">The sequence shown here is derived from an EMBL/GenBank/DDBJ whole genome shotgun (WGS) entry which is preliminary data.</text>
</comment>
<proteinExistence type="predicted"/>